<keyword evidence="2" id="KW-1185">Reference proteome</keyword>
<name>A0ABQ8SAE4_PERAM</name>
<dbReference type="Proteomes" id="UP001148838">
    <property type="component" value="Unassembled WGS sequence"/>
</dbReference>
<reference evidence="1 2" key="1">
    <citation type="journal article" date="2022" name="Allergy">
        <title>Genome assembly and annotation of Periplaneta americana reveal a comprehensive cockroach allergen profile.</title>
        <authorList>
            <person name="Wang L."/>
            <person name="Xiong Q."/>
            <person name="Saelim N."/>
            <person name="Wang L."/>
            <person name="Nong W."/>
            <person name="Wan A.T."/>
            <person name="Shi M."/>
            <person name="Liu X."/>
            <person name="Cao Q."/>
            <person name="Hui J.H.L."/>
            <person name="Sookrung N."/>
            <person name="Leung T.F."/>
            <person name="Tungtrongchitr A."/>
            <person name="Tsui S.K.W."/>
        </authorList>
    </citation>
    <scope>NUCLEOTIDE SEQUENCE [LARGE SCALE GENOMIC DNA]</scope>
    <source>
        <strain evidence="1">PWHHKU_190912</strain>
    </source>
</reference>
<dbReference type="EMBL" id="JAJSOF020000031">
    <property type="protein sequence ID" value="KAJ4431021.1"/>
    <property type="molecule type" value="Genomic_DNA"/>
</dbReference>
<evidence type="ECO:0000313" key="2">
    <source>
        <dbReference type="Proteomes" id="UP001148838"/>
    </source>
</evidence>
<evidence type="ECO:0000313" key="1">
    <source>
        <dbReference type="EMBL" id="KAJ4431021.1"/>
    </source>
</evidence>
<gene>
    <name evidence="1" type="ORF">ANN_19614</name>
</gene>
<sequence>MHVRVLGGRPEGIRPLGRPRRRWEDNIKMDLRESEVYKRKVETREELLALILHACARVKECPNQLRSATLQLSTRAAKCTEVDVSRASKPAGVRLVCVRICVSIRRPEFECSGPQLEGPEFEYSELSLKVCGSRYCELDLYFNVQKHLIPTKNIKKYNLKDVLQEVKQKTRLKNCNDLIMKKQGEEYEKCPLYNLSCSTSRLLGGFSEESFSELGGGDGRRKKNKVHIYRALRKVSNILGGASMHQNKKIMSNKLGSYNTYFLRSEHFFIGGAQCDVHAWQCISLPYNTADYQIIIPYLTPLAWNNDTSQGILKKKKSLFADMSRVSRDDDVNFLDHHDENSHAVEETRHQHRISINLWPGVLGYQQSIVLTLFRSNSVFRQKGDMTLLAEEEVILRDMLLETNDTCENNWIKIDANKTKTMVIGREMKQECLPVNTLGVYRRFLIDIRSIQPVLEESIAPSTA</sequence>
<proteinExistence type="predicted"/>
<comment type="caution">
    <text evidence="1">The sequence shown here is derived from an EMBL/GenBank/DDBJ whole genome shotgun (WGS) entry which is preliminary data.</text>
</comment>
<organism evidence="1 2">
    <name type="scientific">Periplaneta americana</name>
    <name type="common">American cockroach</name>
    <name type="synonym">Blatta americana</name>
    <dbReference type="NCBI Taxonomy" id="6978"/>
    <lineage>
        <taxon>Eukaryota</taxon>
        <taxon>Metazoa</taxon>
        <taxon>Ecdysozoa</taxon>
        <taxon>Arthropoda</taxon>
        <taxon>Hexapoda</taxon>
        <taxon>Insecta</taxon>
        <taxon>Pterygota</taxon>
        <taxon>Neoptera</taxon>
        <taxon>Polyneoptera</taxon>
        <taxon>Dictyoptera</taxon>
        <taxon>Blattodea</taxon>
        <taxon>Blattoidea</taxon>
        <taxon>Blattidae</taxon>
        <taxon>Blattinae</taxon>
        <taxon>Periplaneta</taxon>
    </lineage>
</organism>
<accession>A0ABQ8SAE4</accession>
<protein>
    <submittedName>
        <fullName evidence="1">Uncharacterized protein</fullName>
    </submittedName>
</protein>